<sequence>MTELSPRSKLATEMIGAYRSWDLDKIISLRADDCITTILPKSLEVPPMKNDEYKKFFSFSMPLFKNFNPKIIDIVDDEKANKVAVWCESTADSVVGPYTNEYVITMHFNETCDKVVRFYEFVDSHRAKTHFAQLREWSTAQEAAKAAGRRGSSDSKLT</sequence>
<dbReference type="InterPro" id="IPR032710">
    <property type="entry name" value="NTF2-like_dom_sf"/>
</dbReference>
<dbReference type="STRING" id="2025994.A0A2T2ZY43"/>
<dbReference type="EMBL" id="KZ678568">
    <property type="protein sequence ID" value="PSR79371.1"/>
    <property type="molecule type" value="Genomic_DNA"/>
</dbReference>
<name>A0A2T2ZY43_9PEZI</name>
<evidence type="ECO:0000313" key="2">
    <source>
        <dbReference type="Proteomes" id="UP000241462"/>
    </source>
</evidence>
<dbReference type="Gene3D" id="3.10.450.50">
    <property type="match status" value="1"/>
</dbReference>
<gene>
    <name evidence="1" type="ORF">BD289DRAFT_485587</name>
</gene>
<evidence type="ECO:0000313" key="1">
    <source>
        <dbReference type="EMBL" id="PSR79371.1"/>
    </source>
</evidence>
<dbReference type="Proteomes" id="UP000241462">
    <property type="component" value="Unassembled WGS sequence"/>
</dbReference>
<accession>A0A2T2ZY43</accession>
<organism evidence="1 2">
    <name type="scientific">Coniella lustricola</name>
    <dbReference type="NCBI Taxonomy" id="2025994"/>
    <lineage>
        <taxon>Eukaryota</taxon>
        <taxon>Fungi</taxon>
        <taxon>Dikarya</taxon>
        <taxon>Ascomycota</taxon>
        <taxon>Pezizomycotina</taxon>
        <taxon>Sordariomycetes</taxon>
        <taxon>Sordariomycetidae</taxon>
        <taxon>Diaporthales</taxon>
        <taxon>Schizoparmaceae</taxon>
        <taxon>Coniella</taxon>
    </lineage>
</organism>
<reference evidence="1 2" key="1">
    <citation type="journal article" date="2018" name="Mycol. Prog.">
        <title>Coniella lustricola, a new species from submerged detritus.</title>
        <authorList>
            <person name="Raudabaugh D.B."/>
            <person name="Iturriaga T."/>
            <person name="Carver A."/>
            <person name="Mondo S."/>
            <person name="Pangilinan J."/>
            <person name="Lipzen A."/>
            <person name="He G."/>
            <person name="Amirebrahimi M."/>
            <person name="Grigoriev I.V."/>
            <person name="Miller A.N."/>
        </authorList>
    </citation>
    <scope>NUCLEOTIDE SEQUENCE [LARGE SCALE GENOMIC DNA]</scope>
    <source>
        <strain evidence="1 2">B22-T-1</strain>
    </source>
</reference>
<proteinExistence type="predicted"/>
<dbReference type="PANTHER" id="PTHR39598:SF1">
    <property type="entry name" value="AUSTINOID BIOSYNTHESIS CLUSTERS PROTEIN F-RELATED"/>
    <property type="match status" value="1"/>
</dbReference>
<dbReference type="InterPro" id="IPR050977">
    <property type="entry name" value="Fungal_Meroterpenoid_Isomerase"/>
</dbReference>
<dbReference type="OrthoDB" id="3758478at2759"/>
<protein>
    <recommendedName>
        <fullName evidence="3">SnoaL-like domain-containing protein</fullName>
    </recommendedName>
</protein>
<dbReference type="PANTHER" id="PTHR39598">
    <property type="entry name" value="AUSTINOL SYNTHESIS PROTEIN F-RELATED"/>
    <property type="match status" value="1"/>
</dbReference>
<dbReference type="AlphaFoldDB" id="A0A2T2ZY43"/>
<keyword evidence="2" id="KW-1185">Reference proteome</keyword>
<evidence type="ECO:0008006" key="3">
    <source>
        <dbReference type="Google" id="ProtNLM"/>
    </source>
</evidence>
<dbReference type="SUPFAM" id="SSF54427">
    <property type="entry name" value="NTF2-like"/>
    <property type="match status" value="1"/>
</dbReference>
<dbReference type="InParanoid" id="A0A2T2ZY43"/>